<dbReference type="eggNOG" id="COG5001">
    <property type="taxonomic scope" value="Bacteria"/>
</dbReference>
<evidence type="ECO:0000259" key="5">
    <source>
        <dbReference type="PROSITE" id="PS50887"/>
    </source>
</evidence>
<feature type="domain" description="PAC" evidence="3">
    <location>
        <begin position="400"/>
        <end position="453"/>
    </location>
</feature>
<dbReference type="InterPro" id="IPR035965">
    <property type="entry name" value="PAS-like_dom_sf"/>
</dbReference>
<dbReference type="InterPro" id="IPR000160">
    <property type="entry name" value="GGDEF_dom"/>
</dbReference>
<dbReference type="InterPro" id="IPR052155">
    <property type="entry name" value="Biofilm_reg_signaling"/>
</dbReference>
<dbReference type="EMBL" id="CP002665">
    <property type="protein sequence ID" value="AEI13346.1"/>
    <property type="molecule type" value="Genomic_DNA"/>
</dbReference>
<dbReference type="InterPro" id="IPR043128">
    <property type="entry name" value="Rev_trsase/Diguanyl_cyclase"/>
</dbReference>
<evidence type="ECO:0000256" key="1">
    <source>
        <dbReference type="SAM" id="MobiDB-lite"/>
    </source>
</evidence>
<dbReference type="Gene3D" id="3.20.20.450">
    <property type="entry name" value="EAL domain"/>
    <property type="match status" value="1"/>
</dbReference>
<dbReference type="KEGG" id="cga:Celgi_2853"/>
<dbReference type="InterPro" id="IPR013655">
    <property type="entry name" value="PAS_fold_3"/>
</dbReference>
<reference evidence="7" key="1">
    <citation type="submission" date="2011-04" db="EMBL/GenBank/DDBJ databases">
        <title>Complete sequence of Cellvibrio gilvus ATCC 13127.</title>
        <authorList>
            <person name="Lucas S."/>
            <person name="Han J."/>
            <person name="Lapidus A."/>
            <person name="Cheng J.-F."/>
            <person name="Goodwin L."/>
            <person name="Pitluck S."/>
            <person name="Peters L."/>
            <person name="Munk A."/>
            <person name="Detter J.C."/>
            <person name="Han C."/>
            <person name="Tapia R."/>
            <person name="Land M."/>
            <person name="Hauser L."/>
            <person name="Kyrpides N."/>
            <person name="Ivanova N."/>
            <person name="Ovchinnikova G."/>
            <person name="Pagani I."/>
            <person name="Mead D."/>
            <person name="Brumm P."/>
            <person name="Woyke T."/>
        </authorList>
    </citation>
    <scope>NUCLEOTIDE SEQUENCE [LARGE SCALE GENOMIC DNA]</scope>
    <source>
        <strain evidence="7">ATCC 13127 / NRRL B-14078</strain>
    </source>
</reference>
<dbReference type="SMART" id="SM00267">
    <property type="entry name" value="GGDEF"/>
    <property type="match status" value="1"/>
</dbReference>
<dbReference type="Gene3D" id="3.30.70.270">
    <property type="match status" value="1"/>
</dbReference>
<proteinExistence type="predicted"/>
<dbReference type="NCBIfam" id="TIGR00254">
    <property type="entry name" value="GGDEF"/>
    <property type="match status" value="1"/>
</dbReference>
<organism evidence="6 7">
    <name type="scientific">Cellulomonas gilvus (strain ATCC 13127 / NRRL B-14078)</name>
    <name type="common">Cellvibrio gilvus</name>
    <dbReference type="NCBI Taxonomy" id="593907"/>
    <lineage>
        <taxon>Bacteria</taxon>
        <taxon>Bacillati</taxon>
        <taxon>Actinomycetota</taxon>
        <taxon>Actinomycetes</taxon>
        <taxon>Micrococcales</taxon>
        <taxon>Cellulomonadaceae</taxon>
        <taxon>Cellulomonas</taxon>
    </lineage>
</organism>
<dbReference type="SUPFAM" id="SSF141868">
    <property type="entry name" value="EAL domain-like"/>
    <property type="match status" value="1"/>
</dbReference>
<dbReference type="PROSITE" id="PS50887">
    <property type="entry name" value="GGDEF"/>
    <property type="match status" value="1"/>
</dbReference>
<dbReference type="InterPro" id="IPR000700">
    <property type="entry name" value="PAS-assoc_C"/>
</dbReference>
<dbReference type="InterPro" id="IPR035919">
    <property type="entry name" value="EAL_sf"/>
</dbReference>
<feature type="domain" description="PAS" evidence="2">
    <location>
        <begin position="65"/>
        <end position="111"/>
    </location>
</feature>
<accession>F8A5A2</accession>
<dbReference type="HOGENOM" id="CLU_000445_70_20_11"/>
<feature type="domain" description="PAS" evidence="2">
    <location>
        <begin position="179"/>
        <end position="232"/>
    </location>
</feature>
<dbReference type="SMART" id="SM00052">
    <property type="entry name" value="EAL"/>
    <property type="match status" value="1"/>
</dbReference>
<dbReference type="NCBIfam" id="TIGR00229">
    <property type="entry name" value="sensory_box"/>
    <property type="match status" value="3"/>
</dbReference>
<dbReference type="STRING" id="593907.Celgi_2853"/>
<dbReference type="CDD" id="cd01948">
    <property type="entry name" value="EAL"/>
    <property type="match status" value="1"/>
</dbReference>
<dbReference type="PANTHER" id="PTHR44757">
    <property type="entry name" value="DIGUANYLATE CYCLASE DGCP"/>
    <property type="match status" value="1"/>
</dbReference>
<dbReference type="PROSITE" id="PS50113">
    <property type="entry name" value="PAC"/>
    <property type="match status" value="1"/>
</dbReference>
<feature type="domain" description="PAS" evidence="2">
    <location>
        <begin position="322"/>
        <end position="396"/>
    </location>
</feature>
<evidence type="ECO:0000259" key="2">
    <source>
        <dbReference type="PROSITE" id="PS50112"/>
    </source>
</evidence>
<sequence>MRSPERGGSSETPRFAERGQGDFEADRTLAVAARPTGPDDGSMRGTRGGAADGDGATSRLPADALLRAMPDAIVICSPDGVIVEVNDQVRALLGYERSEVVGRAVEMLVPDAFTAAHRGHRARYTAAAHAQPMITGPGISARHKDGRDVPVEVNLAAAELDSGSVVVASVRDASQVRAAEARMRDSLDLVTGILSAATQQAVIATDLEGRIETFSRGAELLLGYTADEVLGQRTDMLRAPGADVSGTWGVPADSHTRDRVAALVQSGVATTRAWQLRAKSGELREVLLSVTVRQAGGVPAGLILVATDQAERRARDAALAASEERFRLAFVNAPIGVGLVSIEAPTTGRVLQVNPALEALLGYSAAELTGTTVARLAHPEDLPLVAATLERLMLGEPVTELIEHRFLRADGRTVWAQVSLASVMPDQQGGGAYVVAMLTDVTARREAEAELMFNALHDGLTGLPNRALITEHLAGALNRARHSGTDVGLLYVDLDNFKDVNDSLGHAAGDELLVEVGRRLAGALEDQELAGRLGGDEFVVVSEDVRTVEELTAVADRVARALAIQLPLAGQMVTASASIGIARRTSPHTTAEDLLREADIAMYRAKANGRARYEFADPGLQVRALRQIELEADLRATLAVQWPPSSADAGEDRPAAAVRIPEKGRLFLDYQPCFDARDGRLIACEALLRWEHPTLGVLAPGQFLDVAEDRALMSPLGSWVLEEAAEQAARWYAQHGELAPEMWVNVSAAQMGRHAFSQTVADVLARTGLPAHLLCVELTERHALSSAPDVLEDLCALPAIGVRLAIDDFGTGYAGLEYLRRLPASTLKVDASYVAAIGRDRAGAALVSTVVNLGHALDLTVVAEGVETAAQREAVTALGADILQGFHLGRPGPPARIDQLLAELAVPQH</sequence>
<dbReference type="OrthoDB" id="23692at2"/>
<dbReference type="Pfam" id="PF00563">
    <property type="entry name" value="EAL"/>
    <property type="match status" value="1"/>
</dbReference>
<feature type="region of interest" description="Disordered" evidence="1">
    <location>
        <begin position="1"/>
        <end position="56"/>
    </location>
</feature>
<dbReference type="SMART" id="SM00086">
    <property type="entry name" value="PAC"/>
    <property type="match status" value="2"/>
</dbReference>
<feature type="domain" description="EAL" evidence="4">
    <location>
        <begin position="647"/>
        <end position="905"/>
    </location>
</feature>
<feature type="domain" description="GGDEF" evidence="5">
    <location>
        <begin position="485"/>
        <end position="618"/>
    </location>
</feature>
<name>F8A5A2_CELGA</name>
<dbReference type="Proteomes" id="UP000000485">
    <property type="component" value="Chromosome"/>
</dbReference>
<dbReference type="InterPro" id="IPR001610">
    <property type="entry name" value="PAC"/>
</dbReference>
<dbReference type="PROSITE" id="PS50112">
    <property type="entry name" value="PAS"/>
    <property type="match status" value="3"/>
</dbReference>
<evidence type="ECO:0000259" key="3">
    <source>
        <dbReference type="PROSITE" id="PS50113"/>
    </source>
</evidence>
<dbReference type="PROSITE" id="PS50883">
    <property type="entry name" value="EAL"/>
    <property type="match status" value="1"/>
</dbReference>
<dbReference type="InterPro" id="IPR000014">
    <property type="entry name" value="PAS"/>
</dbReference>
<dbReference type="CDD" id="cd00130">
    <property type="entry name" value="PAS"/>
    <property type="match status" value="3"/>
</dbReference>
<dbReference type="Pfam" id="PF00990">
    <property type="entry name" value="GGDEF"/>
    <property type="match status" value="1"/>
</dbReference>
<dbReference type="Pfam" id="PF08447">
    <property type="entry name" value="PAS_3"/>
    <property type="match status" value="1"/>
</dbReference>
<gene>
    <name evidence="6" type="ordered locus">Celgi_2853</name>
</gene>
<dbReference type="SUPFAM" id="SSF55785">
    <property type="entry name" value="PYP-like sensor domain (PAS domain)"/>
    <property type="match status" value="3"/>
</dbReference>
<dbReference type="CDD" id="cd01949">
    <property type="entry name" value="GGDEF"/>
    <property type="match status" value="1"/>
</dbReference>
<evidence type="ECO:0000313" key="7">
    <source>
        <dbReference type="Proteomes" id="UP000000485"/>
    </source>
</evidence>
<protein>
    <submittedName>
        <fullName evidence="6">Diguanylate cyclase/phosphodiesterase with PAS/PAC sensor(S)</fullName>
    </submittedName>
</protein>
<evidence type="ECO:0000313" key="6">
    <source>
        <dbReference type="EMBL" id="AEI13346.1"/>
    </source>
</evidence>
<feature type="compositionally biased region" description="Basic and acidic residues" evidence="1">
    <location>
        <begin position="14"/>
        <end position="27"/>
    </location>
</feature>
<dbReference type="Gene3D" id="3.30.450.20">
    <property type="entry name" value="PAS domain"/>
    <property type="match status" value="3"/>
</dbReference>
<dbReference type="Pfam" id="PF13426">
    <property type="entry name" value="PAS_9"/>
    <property type="match status" value="2"/>
</dbReference>
<dbReference type="InterPro" id="IPR001633">
    <property type="entry name" value="EAL_dom"/>
</dbReference>
<evidence type="ECO:0000259" key="4">
    <source>
        <dbReference type="PROSITE" id="PS50883"/>
    </source>
</evidence>
<keyword evidence="7" id="KW-1185">Reference proteome</keyword>
<dbReference type="AlphaFoldDB" id="F8A5A2"/>
<dbReference type="PANTHER" id="PTHR44757:SF2">
    <property type="entry name" value="BIOFILM ARCHITECTURE MAINTENANCE PROTEIN MBAA"/>
    <property type="match status" value="1"/>
</dbReference>
<dbReference type="SMART" id="SM00091">
    <property type="entry name" value="PAS"/>
    <property type="match status" value="3"/>
</dbReference>
<dbReference type="SUPFAM" id="SSF55073">
    <property type="entry name" value="Nucleotide cyclase"/>
    <property type="match status" value="1"/>
</dbReference>
<dbReference type="InterPro" id="IPR029787">
    <property type="entry name" value="Nucleotide_cyclase"/>
</dbReference>